<evidence type="ECO:0000313" key="4">
    <source>
        <dbReference type="Proteomes" id="UP000789739"/>
    </source>
</evidence>
<dbReference type="InterPro" id="IPR000719">
    <property type="entry name" value="Prot_kinase_dom"/>
</dbReference>
<dbReference type="InterPro" id="IPR011009">
    <property type="entry name" value="Kinase-like_dom_sf"/>
</dbReference>
<evidence type="ECO:0000313" key="3">
    <source>
        <dbReference type="EMBL" id="CAG8606018.1"/>
    </source>
</evidence>
<dbReference type="SUPFAM" id="SSF56112">
    <property type="entry name" value="Protein kinase-like (PK-like)"/>
    <property type="match status" value="1"/>
</dbReference>
<gene>
    <name evidence="3" type="ORF">PBRASI_LOCUS7905</name>
</gene>
<dbReference type="InterPro" id="IPR001245">
    <property type="entry name" value="Ser-Thr/Tyr_kinase_cat_dom"/>
</dbReference>
<dbReference type="InterPro" id="IPR051681">
    <property type="entry name" value="Ser/Thr_Kinases-Pseudokinases"/>
</dbReference>
<evidence type="ECO:0000256" key="1">
    <source>
        <dbReference type="SAM" id="MobiDB-lite"/>
    </source>
</evidence>
<sequence>MASSFNRAEHGLCLNCNKPMTAYLWCKSCCADKFKEDFSKWTSGDAALDEFIRTTQLTATNNHGVMEWIPYNELRITGYLARGGYGEVHSAVWRKGYAKYLDFSTRQWKRDAEILSVVVKILDGLKEITESFLSELQAYYRCASNAIQINHCFGITRAPETGNIGLVLANVRFGDLASYIRTEHTNLTWLDRVELLWNVADGLQAVHSNGLVHRDFHSGNILMPDCFKELMQRCWHDNPSIRPSSAELKEQLWKWLYEYDCEEHKEVARASKRQQRRQNSRKNTDESQTESSDSQKTHPMALYYSTLLPTLKLSQLEDNMSEGMYPHPYSYLLIDSLINEYIQY</sequence>
<accession>A0A9N9GH86</accession>
<proteinExistence type="predicted"/>
<feature type="region of interest" description="Disordered" evidence="1">
    <location>
        <begin position="269"/>
        <end position="296"/>
    </location>
</feature>
<keyword evidence="4" id="KW-1185">Reference proteome</keyword>
<evidence type="ECO:0000259" key="2">
    <source>
        <dbReference type="PROSITE" id="PS50011"/>
    </source>
</evidence>
<feature type="domain" description="Protein kinase" evidence="2">
    <location>
        <begin position="74"/>
        <end position="344"/>
    </location>
</feature>
<reference evidence="3" key="1">
    <citation type="submission" date="2021-06" db="EMBL/GenBank/DDBJ databases">
        <authorList>
            <person name="Kallberg Y."/>
            <person name="Tangrot J."/>
            <person name="Rosling A."/>
        </authorList>
    </citation>
    <scope>NUCLEOTIDE SEQUENCE</scope>
    <source>
        <strain evidence="3">BR232B</strain>
    </source>
</reference>
<feature type="compositionally biased region" description="Basic residues" evidence="1">
    <location>
        <begin position="270"/>
        <end position="280"/>
    </location>
</feature>
<comment type="caution">
    <text evidence="3">The sequence shown here is derived from an EMBL/GenBank/DDBJ whole genome shotgun (WGS) entry which is preliminary data.</text>
</comment>
<dbReference type="OrthoDB" id="2414060at2759"/>
<dbReference type="GO" id="GO:0005524">
    <property type="term" value="F:ATP binding"/>
    <property type="evidence" value="ECO:0007669"/>
    <property type="project" value="InterPro"/>
</dbReference>
<dbReference type="Proteomes" id="UP000789739">
    <property type="component" value="Unassembled WGS sequence"/>
</dbReference>
<organism evidence="3 4">
    <name type="scientific">Paraglomus brasilianum</name>
    <dbReference type="NCBI Taxonomy" id="144538"/>
    <lineage>
        <taxon>Eukaryota</taxon>
        <taxon>Fungi</taxon>
        <taxon>Fungi incertae sedis</taxon>
        <taxon>Mucoromycota</taxon>
        <taxon>Glomeromycotina</taxon>
        <taxon>Glomeromycetes</taxon>
        <taxon>Paraglomerales</taxon>
        <taxon>Paraglomeraceae</taxon>
        <taxon>Paraglomus</taxon>
    </lineage>
</organism>
<dbReference type="AlphaFoldDB" id="A0A9N9GH86"/>
<dbReference type="Pfam" id="PF07714">
    <property type="entry name" value="PK_Tyr_Ser-Thr"/>
    <property type="match status" value="1"/>
</dbReference>
<dbReference type="GO" id="GO:0004674">
    <property type="term" value="F:protein serine/threonine kinase activity"/>
    <property type="evidence" value="ECO:0007669"/>
    <property type="project" value="TreeGrafter"/>
</dbReference>
<dbReference type="Gene3D" id="1.10.510.10">
    <property type="entry name" value="Transferase(Phosphotransferase) domain 1"/>
    <property type="match status" value="2"/>
</dbReference>
<dbReference type="PANTHER" id="PTHR44329">
    <property type="entry name" value="SERINE/THREONINE-PROTEIN KINASE TNNI3K-RELATED"/>
    <property type="match status" value="1"/>
</dbReference>
<protein>
    <submittedName>
        <fullName evidence="3">9431_t:CDS:1</fullName>
    </submittedName>
</protein>
<name>A0A9N9GH86_9GLOM</name>
<dbReference type="PROSITE" id="PS50011">
    <property type="entry name" value="PROTEIN_KINASE_DOM"/>
    <property type="match status" value="1"/>
</dbReference>
<dbReference type="EMBL" id="CAJVPI010001306">
    <property type="protein sequence ID" value="CAG8606018.1"/>
    <property type="molecule type" value="Genomic_DNA"/>
</dbReference>